<feature type="compositionally biased region" description="Low complexity" evidence="1">
    <location>
        <begin position="72"/>
        <end position="83"/>
    </location>
</feature>
<comment type="caution">
    <text evidence="2">The sequence shown here is derived from an EMBL/GenBank/DDBJ whole genome shotgun (WGS) entry which is preliminary data.</text>
</comment>
<feature type="non-terminal residue" evidence="2">
    <location>
        <position position="1"/>
    </location>
</feature>
<feature type="non-terminal residue" evidence="2">
    <location>
        <position position="180"/>
    </location>
</feature>
<dbReference type="Proteomes" id="UP000601435">
    <property type="component" value="Unassembled WGS sequence"/>
</dbReference>
<name>A0A812SNM8_9DINO</name>
<evidence type="ECO:0000313" key="2">
    <source>
        <dbReference type="EMBL" id="CAE7483284.1"/>
    </source>
</evidence>
<feature type="region of interest" description="Disordered" evidence="1">
    <location>
        <begin position="1"/>
        <end position="134"/>
    </location>
</feature>
<organism evidence="2 3">
    <name type="scientific">Symbiodinium necroappetens</name>
    <dbReference type="NCBI Taxonomy" id="1628268"/>
    <lineage>
        <taxon>Eukaryota</taxon>
        <taxon>Sar</taxon>
        <taxon>Alveolata</taxon>
        <taxon>Dinophyceae</taxon>
        <taxon>Suessiales</taxon>
        <taxon>Symbiodiniaceae</taxon>
        <taxon>Symbiodinium</taxon>
    </lineage>
</organism>
<feature type="compositionally biased region" description="Low complexity" evidence="1">
    <location>
        <begin position="19"/>
        <end position="38"/>
    </location>
</feature>
<dbReference type="AlphaFoldDB" id="A0A812SNM8"/>
<reference evidence="2" key="1">
    <citation type="submission" date="2021-02" db="EMBL/GenBank/DDBJ databases">
        <authorList>
            <person name="Dougan E. K."/>
            <person name="Rhodes N."/>
            <person name="Thang M."/>
            <person name="Chan C."/>
        </authorList>
    </citation>
    <scope>NUCLEOTIDE SEQUENCE</scope>
</reference>
<evidence type="ECO:0000313" key="3">
    <source>
        <dbReference type="Proteomes" id="UP000601435"/>
    </source>
</evidence>
<feature type="compositionally biased region" description="Basic and acidic residues" evidence="1">
    <location>
        <begin position="92"/>
        <end position="101"/>
    </location>
</feature>
<sequence>LVQAKRQELQRQLAKAAERSPSSPRPAARAQPEATQETSRGAAMTSRMRSVRTLLVKNRLQMLKRQREEAPEAASSTGSAATGVLEVEDSESESRESRKGSCEGSSKISKPEQPQKEEDLHWWEQEKLKPRRQRHTHVKYNALADPERQVVAVAGGDWVHAARDISEWSRMGEQFVSTFD</sequence>
<protein>
    <submittedName>
        <fullName evidence="2">ClpB protein</fullName>
    </submittedName>
</protein>
<gene>
    <name evidence="2" type="primary">clpB</name>
    <name evidence="2" type="ORF">SNEC2469_LOCUS13697</name>
</gene>
<keyword evidence="3" id="KW-1185">Reference proteome</keyword>
<proteinExistence type="predicted"/>
<accession>A0A812SNM8</accession>
<feature type="compositionally biased region" description="Basic and acidic residues" evidence="1">
    <location>
        <begin position="109"/>
        <end position="128"/>
    </location>
</feature>
<dbReference type="EMBL" id="CAJNJA010021881">
    <property type="protein sequence ID" value="CAE7483284.1"/>
    <property type="molecule type" value="Genomic_DNA"/>
</dbReference>
<evidence type="ECO:0000256" key="1">
    <source>
        <dbReference type="SAM" id="MobiDB-lite"/>
    </source>
</evidence>